<dbReference type="Gene3D" id="4.10.240.10">
    <property type="entry name" value="Zn(2)-C6 fungal-type DNA-binding domain"/>
    <property type="match status" value="1"/>
</dbReference>
<feature type="domain" description="Zn(2)-C6 fungal-type" evidence="7">
    <location>
        <begin position="23"/>
        <end position="53"/>
    </location>
</feature>
<dbReference type="AlphaFoldDB" id="A0A9W9VCK5"/>
<feature type="region of interest" description="Disordered" evidence="6">
    <location>
        <begin position="58"/>
        <end position="97"/>
    </location>
</feature>
<dbReference type="PANTHER" id="PTHR37534:SF3">
    <property type="entry name" value="ZN(II)2CYS6 TRANSCRIPTION FACTOR (EUROFUNG)"/>
    <property type="match status" value="1"/>
</dbReference>
<feature type="region of interest" description="Disordered" evidence="6">
    <location>
        <begin position="260"/>
        <end position="282"/>
    </location>
</feature>
<evidence type="ECO:0000259" key="7">
    <source>
        <dbReference type="PROSITE" id="PS50048"/>
    </source>
</evidence>
<dbReference type="GO" id="GO:0045944">
    <property type="term" value="P:positive regulation of transcription by RNA polymerase II"/>
    <property type="evidence" value="ECO:0007669"/>
    <property type="project" value="TreeGrafter"/>
</dbReference>
<dbReference type="GO" id="GO:0000981">
    <property type="term" value="F:DNA-binding transcription factor activity, RNA polymerase II-specific"/>
    <property type="evidence" value="ECO:0007669"/>
    <property type="project" value="InterPro"/>
</dbReference>
<dbReference type="RefSeq" id="XP_056555986.1">
    <property type="nucleotide sequence ID" value="XM_056697461.1"/>
</dbReference>
<proteinExistence type="predicted"/>
<dbReference type="CDD" id="cd00067">
    <property type="entry name" value="GAL4"/>
    <property type="match status" value="1"/>
</dbReference>
<dbReference type="SMART" id="SM00066">
    <property type="entry name" value="GAL4"/>
    <property type="match status" value="1"/>
</dbReference>
<keyword evidence="3" id="KW-0238">DNA-binding</keyword>
<evidence type="ECO:0000256" key="1">
    <source>
        <dbReference type="ARBA" id="ARBA00004123"/>
    </source>
</evidence>
<sequence>MTKAPGPRPKRKSRGRGLRATTGCVVCKRRHVKCDEARPQCGPCAKGQRPCIYAPQSTTDAATTPTPAPPLISTPRLDSRSSSGQGQSSHNDTGERHGPLQFLIDACHQKQPMENEILPRESHETTERHERLDLYPEIRQRRQSQHLPAPISPAPIIPSAHSPYGYVPSPGTESSASTRVAPLSWFELLATDAANANDRFLLSPPQQFPRTHRDPSNHADHHDHLDQSGEDPRHSSNLRPRTLRERESFHAAAFRRDPEIEQRLVSQQPTGDADSVISDGPSSWTTSSPIQLSRLEHELFSHFVRVSSKWLDFYDPFQHFASVVPHLALRNVGLMKALLALSARHLSLELELRGKEVNSILAEHDGASSAQRSDSIQSHAIDRNLAVQYYYETLHYLNRAMQHPSYARSHEVIATSLLISTYEMIDGSNQDWERHLKGVFWIQRFQDNDGESGGLRSAVWWAWLRQDVWVAMREQRRVFSFWQPKRPLSLLTAPELATRATYLLGQCVNYASKEEQETSDLTRRLERGSELLFLLQEWYDYLPSEYSPLPLESDTAVFPHIWIHPPSYAAALQIHSLARVLVILHRPSSGGLDDYRAAQKLLTLSVNTICGIARTVDESDQAASIVSLHCVFGAGMCVYTPHERLALLDLLEACQNRVRWPSRSLRKELELEYGKDEFANLAA</sequence>
<dbReference type="OrthoDB" id="5319341at2759"/>
<dbReference type="PANTHER" id="PTHR37534">
    <property type="entry name" value="TRANSCRIPTIONAL ACTIVATOR PROTEIN UGA3"/>
    <property type="match status" value="1"/>
</dbReference>
<dbReference type="Pfam" id="PF00172">
    <property type="entry name" value="Zn_clus"/>
    <property type="match status" value="1"/>
</dbReference>
<evidence type="ECO:0000256" key="4">
    <source>
        <dbReference type="ARBA" id="ARBA00023163"/>
    </source>
</evidence>
<feature type="region of interest" description="Disordered" evidence="6">
    <location>
        <begin position="1"/>
        <end position="20"/>
    </location>
</feature>
<evidence type="ECO:0000313" key="9">
    <source>
        <dbReference type="Proteomes" id="UP001147782"/>
    </source>
</evidence>
<reference evidence="8" key="1">
    <citation type="submission" date="2022-11" db="EMBL/GenBank/DDBJ databases">
        <authorList>
            <person name="Petersen C."/>
        </authorList>
    </citation>
    <scope>NUCLEOTIDE SEQUENCE</scope>
    <source>
        <strain evidence="8">IBT 29864</strain>
    </source>
</reference>
<name>A0A9W9VCK5_9EURO</name>
<keyword evidence="5" id="KW-0539">Nucleus</keyword>
<accession>A0A9W9VCK5</accession>
<dbReference type="SUPFAM" id="SSF57701">
    <property type="entry name" value="Zn2/Cys6 DNA-binding domain"/>
    <property type="match status" value="1"/>
</dbReference>
<comment type="subcellular location">
    <subcellularLocation>
        <location evidence="1">Nucleus</location>
    </subcellularLocation>
</comment>
<keyword evidence="2" id="KW-0805">Transcription regulation</keyword>
<feature type="region of interest" description="Disordered" evidence="6">
    <location>
        <begin position="201"/>
        <end position="242"/>
    </location>
</feature>
<keyword evidence="4" id="KW-0804">Transcription</keyword>
<dbReference type="Proteomes" id="UP001147782">
    <property type="component" value="Unassembled WGS sequence"/>
</dbReference>
<dbReference type="PROSITE" id="PS50048">
    <property type="entry name" value="ZN2_CY6_FUNGAL_2"/>
    <property type="match status" value="1"/>
</dbReference>
<dbReference type="GO" id="GO:0005634">
    <property type="term" value="C:nucleus"/>
    <property type="evidence" value="ECO:0007669"/>
    <property type="project" value="UniProtKB-SubCell"/>
</dbReference>
<evidence type="ECO:0000313" key="8">
    <source>
        <dbReference type="EMBL" id="KAJ5377123.1"/>
    </source>
</evidence>
<protein>
    <recommendedName>
        <fullName evidence="7">Zn(2)-C6 fungal-type domain-containing protein</fullName>
    </recommendedName>
</protein>
<dbReference type="Pfam" id="PF11951">
    <property type="entry name" value="Fungal_trans_2"/>
    <property type="match status" value="1"/>
</dbReference>
<dbReference type="InterPro" id="IPR001138">
    <property type="entry name" value="Zn2Cys6_DnaBD"/>
</dbReference>
<dbReference type="GO" id="GO:0008270">
    <property type="term" value="F:zinc ion binding"/>
    <property type="evidence" value="ECO:0007669"/>
    <property type="project" value="InterPro"/>
</dbReference>
<dbReference type="InterPro" id="IPR021858">
    <property type="entry name" value="Fun_TF"/>
</dbReference>
<evidence type="ECO:0000256" key="3">
    <source>
        <dbReference type="ARBA" id="ARBA00023125"/>
    </source>
</evidence>
<feature type="compositionally biased region" description="Low complexity" evidence="6">
    <location>
        <begin position="73"/>
        <end position="89"/>
    </location>
</feature>
<comment type="caution">
    <text evidence="8">The sequence shown here is derived from an EMBL/GenBank/DDBJ whole genome shotgun (WGS) entry which is preliminary data.</text>
</comment>
<dbReference type="EMBL" id="JAPZBS010000004">
    <property type="protein sequence ID" value="KAJ5377123.1"/>
    <property type="molecule type" value="Genomic_DNA"/>
</dbReference>
<dbReference type="PROSITE" id="PS00463">
    <property type="entry name" value="ZN2_CY6_FUNGAL_1"/>
    <property type="match status" value="1"/>
</dbReference>
<organism evidence="8 9">
    <name type="scientific">Penicillium cataractarum</name>
    <dbReference type="NCBI Taxonomy" id="2100454"/>
    <lineage>
        <taxon>Eukaryota</taxon>
        <taxon>Fungi</taxon>
        <taxon>Dikarya</taxon>
        <taxon>Ascomycota</taxon>
        <taxon>Pezizomycotina</taxon>
        <taxon>Eurotiomycetes</taxon>
        <taxon>Eurotiomycetidae</taxon>
        <taxon>Eurotiales</taxon>
        <taxon>Aspergillaceae</taxon>
        <taxon>Penicillium</taxon>
    </lineage>
</organism>
<dbReference type="GeneID" id="81436640"/>
<keyword evidence="9" id="KW-1185">Reference proteome</keyword>
<gene>
    <name evidence="8" type="ORF">N7496_004532</name>
</gene>
<evidence type="ECO:0000256" key="2">
    <source>
        <dbReference type="ARBA" id="ARBA00023015"/>
    </source>
</evidence>
<dbReference type="GO" id="GO:0000976">
    <property type="term" value="F:transcription cis-regulatory region binding"/>
    <property type="evidence" value="ECO:0007669"/>
    <property type="project" value="TreeGrafter"/>
</dbReference>
<dbReference type="InterPro" id="IPR036864">
    <property type="entry name" value="Zn2-C6_fun-type_DNA-bd_sf"/>
</dbReference>
<evidence type="ECO:0000256" key="5">
    <source>
        <dbReference type="ARBA" id="ARBA00023242"/>
    </source>
</evidence>
<reference evidence="8" key="2">
    <citation type="journal article" date="2023" name="IMA Fungus">
        <title>Comparative genomic study of the Penicillium genus elucidates a diverse pangenome and 15 lateral gene transfer events.</title>
        <authorList>
            <person name="Petersen C."/>
            <person name="Sorensen T."/>
            <person name="Nielsen M.R."/>
            <person name="Sondergaard T.E."/>
            <person name="Sorensen J.L."/>
            <person name="Fitzpatrick D.A."/>
            <person name="Frisvad J.C."/>
            <person name="Nielsen K.L."/>
        </authorList>
    </citation>
    <scope>NUCLEOTIDE SEQUENCE</scope>
    <source>
        <strain evidence="8">IBT 29864</strain>
    </source>
</reference>
<feature type="compositionally biased region" description="Basic and acidic residues" evidence="6">
    <location>
        <begin position="211"/>
        <end position="234"/>
    </location>
</feature>
<evidence type="ECO:0000256" key="6">
    <source>
        <dbReference type="SAM" id="MobiDB-lite"/>
    </source>
</evidence>
<feature type="compositionally biased region" description="Basic residues" evidence="6">
    <location>
        <begin position="8"/>
        <end position="17"/>
    </location>
</feature>